<sequence length="118" mass="13548">VPGYATASRHNRRKHSPPEEKSPEKSLENAEENAEENEMKTEDSDDIESYDARHINSVKSVTEIQLNLKHRLRKEQRQKDEAAARRIEAAKRDNLSSSDDEGKAAFIPSREDRRSGIY</sequence>
<organism evidence="2 3">
    <name type="scientific">Trifolium pratense</name>
    <name type="common">Red clover</name>
    <dbReference type="NCBI Taxonomy" id="57577"/>
    <lineage>
        <taxon>Eukaryota</taxon>
        <taxon>Viridiplantae</taxon>
        <taxon>Streptophyta</taxon>
        <taxon>Embryophyta</taxon>
        <taxon>Tracheophyta</taxon>
        <taxon>Spermatophyta</taxon>
        <taxon>Magnoliopsida</taxon>
        <taxon>eudicotyledons</taxon>
        <taxon>Gunneridae</taxon>
        <taxon>Pentapetalae</taxon>
        <taxon>rosids</taxon>
        <taxon>fabids</taxon>
        <taxon>Fabales</taxon>
        <taxon>Fabaceae</taxon>
        <taxon>Papilionoideae</taxon>
        <taxon>50 kb inversion clade</taxon>
        <taxon>NPAAA clade</taxon>
        <taxon>Hologalegina</taxon>
        <taxon>IRL clade</taxon>
        <taxon>Trifolieae</taxon>
        <taxon>Trifolium</taxon>
    </lineage>
</organism>
<feature type="compositionally biased region" description="Basic and acidic residues" evidence="1">
    <location>
        <begin position="75"/>
        <end position="94"/>
    </location>
</feature>
<feature type="compositionally biased region" description="Basic and acidic residues" evidence="1">
    <location>
        <begin position="16"/>
        <end position="28"/>
    </location>
</feature>
<proteinExistence type="predicted"/>
<evidence type="ECO:0000313" key="2">
    <source>
        <dbReference type="EMBL" id="PNX88673.1"/>
    </source>
</evidence>
<dbReference type="Proteomes" id="UP000236291">
    <property type="component" value="Unassembled WGS sequence"/>
</dbReference>
<gene>
    <name evidence="2" type="ORF">L195_g044784</name>
</gene>
<feature type="region of interest" description="Disordered" evidence="1">
    <location>
        <begin position="72"/>
        <end position="118"/>
    </location>
</feature>
<evidence type="ECO:0000256" key="1">
    <source>
        <dbReference type="SAM" id="MobiDB-lite"/>
    </source>
</evidence>
<dbReference type="AlphaFoldDB" id="A0A2K3MD01"/>
<name>A0A2K3MD01_TRIPR</name>
<feature type="non-terminal residue" evidence="2">
    <location>
        <position position="1"/>
    </location>
</feature>
<reference evidence="2 3" key="2">
    <citation type="journal article" date="2017" name="Front. Plant Sci.">
        <title>Gene Classification and Mining of Molecular Markers Useful in Red Clover (Trifolium pratense) Breeding.</title>
        <authorList>
            <person name="Istvanek J."/>
            <person name="Dluhosova J."/>
            <person name="Dluhos P."/>
            <person name="Patkova L."/>
            <person name="Nedelnik J."/>
            <person name="Repkova J."/>
        </authorList>
    </citation>
    <scope>NUCLEOTIDE SEQUENCE [LARGE SCALE GENOMIC DNA]</scope>
    <source>
        <strain evidence="3">cv. Tatra</strain>
        <tissue evidence="2">Young leaves</tissue>
    </source>
</reference>
<evidence type="ECO:0000313" key="3">
    <source>
        <dbReference type="Proteomes" id="UP000236291"/>
    </source>
</evidence>
<feature type="compositionally biased region" description="Basic and acidic residues" evidence="1">
    <location>
        <begin position="109"/>
        <end position="118"/>
    </location>
</feature>
<reference evidence="2 3" key="1">
    <citation type="journal article" date="2014" name="Am. J. Bot.">
        <title>Genome assembly and annotation for red clover (Trifolium pratense; Fabaceae).</title>
        <authorList>
            <person name="Istvanek J."/>
            <person name="Jaros M."/>
            <person name="Krenek A."/>
            <person name="Repkova J."/>
        </authorList>
    </citation>
    <scope>NUCLEOTIDE SEQUENCE [LARGE SCALE GENOMIC DNA]</scope>
    <source>
        <strain evidence="3">cv. Tatra</strain>
        <tissue evidence="2">Young leaves</tissue>
    </source>
</reference>
<comment type="caution">
    <text evidence="2">The sequence shown here is derived from an EMBL/GenBank/DDBJ whole genome shotgun (WGS) entry which is preliminary data.</text>
</comment>
<feature type="region of interest" description="Disordered" evidence="1">
    <location>
        <begin position="1"/>
        <end position="58"/>
    </location>
</feature>
<dbReference type="EMBL" id="ASHM01057366">
    <property type="protein sequence ID" value="PNX88673.1"/>
    <property type="molecule type" value="Genomic_DNA"/>
</dbReference>
<accession>A0A2K3MD01</accession>
<protein>
    <submittedName>
        <fullName evidence="2">Uncharacterized protein</fullName>
    </submittedName>
</protein>